<dbReference type="EMBL" id="BAVS01000027">
    <property type="protein sequence ID" value="GAE94587.1"/>
    <property type="molecule type" value="Genomic_DNA"/>
</dbReference>
<evidence type="ECO:0000313" key="2">
    <source>
        <dbReference type="Proteomes" id="UP000019102"/>
    </source>
</evidence>
<name>W4VN22_9BACI</name>
<keyword evidence="2" id="KW-1185">Reference proteome</keyword>
<dbReference type="RefSeq" id="WP_235182883.1">
    <property type="nucleotide sequence ID" value="NZ_BAVS01000027.1"/>
</dbReference>
<accession>W4VN22</accession>
<proteinExistence type="predicted"/>
<dbReference type="Proteomes" id="UP000019102">
    <property type="component" value="Unassembled WGS sequence"/>
</dbReference>
<comment type="caution">
    <text evidence="1">The sequence shown here is derived from an EMBL/GenBank/DDBJ whole genome shotgun (WGS) entry which is preliminary data.</text>
</comment>
<dbReference type="STRING" id="1298598.JCM21714_3759"/>
<protein>
    <submittedName>
        <fullName evidence="1">Dehydrogenases</fullName>
    </submittedName>
</protein>
<organism evidence="1 2">
    <name type="scientific">Gracilibacillus boraciitolerans JCM 21714</name>
    <dbReference type="NCBI Taxonomy" id="1298598"/>
    <lineage>
        <taxon>Bacteria</taxon>
        <taxon>Bacillati</taxon>
        <taxon>Bacillota</taxon>
        <taxon>Bacilli</taxon>
        <taxon>Bacillales</taxon>
        <taxon>Bacillaceae</taxon>
        <taxon>Gracilibacillus</taxon>
    </lineage>
</organism>
<sequence length="105" mass="12086">MYGILAGEKWVYQNPFIPARLYDDEIAIAHCLSKMVEYIEGGPSFYSLAEASQDHYLGMKMQEAITTGETITTVQQPGPKGETWETEQLFLFLWFDEEIANIYKH</sequence>
<dbReference type="eggNOG" id="COG0673">
    <property type="taxonomic scope" value="Bacteria"/>
</dbReference>
<evidence type="ECO:0000313" key="1">
    <source>
        <dbReference type="EMBL" id="GAE94587.1"/>
    </source>
</evidence>
<dbReference type="AlphaFoldDB" id="W4VN22"/>
<reference evidence="1 2" key="1">
    <citation type="journal article" date="2014" name="Genome Announc.">
        <title>Draft Genome Sequence of the Boron-Tolerant and Moderately Halotolerant Bacterium Gracilibacillus boraciitolerans JCM 21714T.</title>
        <authorList>
            <person name="Ahmed I."/>
            <person name="Oshima K."/>
            <person name="Suda W."/>
            <person name="Kitamura K."/>
            <person name="Iida T."/>
            <person name="Ohmori Y."/>
            <person name="Fujiwara T."/>
            <person name="Hattori M."/>
            <person name="Ohkuma M."/>
        </authorList>
    </citation>
    <scope>NUCLEOTIDE SEQUENCE [LARGE SCALE GENOMIC DNA]</scope>
    <source>
        <strain evidence="1 2">JCM 21714</strain>
    </source>
</reference>
<gene>
    <name evidence="1" type="ORF">JCM21714_3759</name>
</gene>